<organism evidence="1 2">
    <name type="scientific">Oedothorax gibbosus</name>
    <dbReference type="NCBI Taxonomy" id="931172"/>
    <lineage>
        <taxon>Eukaryota</taxon>
        <taxon>Metazoa</taxon>
        <taxon>Ecdysozoa</taxon>
        <taxon>Arthropoda</taxon>
        <taxon>Chelicerata</taxon>
        <taxon>Arachnida</taxon>
        <taxon>Araneae</taxon>
        <taxon>Araneomorphae</taxon>
        <taxon>Entelegynae</taxon>
        <taxon>Araneoidea</taxon>
        <taxon>Linyphiidae</taxon>
        <taxon>Erigoninae</taxon>
        <taxon>Oedothorax</taxon>
    </lineage>
</organism>
<comment type="caution">
    <text evidence="1">The sequence shown here is derived from an EMBL/GenBank/DDBJ whole genome shotgun (WGS) entry which is preliminary data.</text>
</comment>
<name>A0AAV6UL04_9ARAC</name>
<evidence type="ECO:0000313" key="1">
    <source>
        <dbReference type="EMBL" id="KAG8184911.1"/>
    </source>
</evidence>
<dbReference type="EMBL" id="JAFNEN010000354">
    <property type="protein sequence ID" value="KAG8184911.1"/>
    <property type="molecule type" value="Genomic_DNA"/>
</dbReference>
<reference evidence="1 2" key="1">
    <citation type="journal article" date="2022" name="Nat. Ecol. Evol.">
        <title>A masculinizing supergene underlies an exaggerated male reproductive morph in a spider.</title>
        <authorList>
            <person name="Hendrickx F."/>
            <person name="De Corte Z."/>
            <person name="Sonet G."/>
            <person name="Van Belleghem S.M."/>
            <person name="Kostlbacher S."/>
            <person name="Vangestel C."/>
        </authorList>
    </citation>
    <scope>NUCLEOTIDE SEQUENCE [LARGE SCALE GENOMIC DNA]</scope>
    <source>
        <strain evidence="1">W744_W776</strain>
    </source>
</reference>
<evidence type="ECO:0000313" key="2">
    <source>
        <dbReference type="Proteomes" id="UP000827092"/>
    </source>
</evidence>
<sequence>MPPRQITFLLDRLGPPLIHDTIHILSSTTFGYKLNSFRFYFLVLVPQLGSGMGSIIQGEMDRQRGSSNAVM</sequence>
<gene>
    <name evidence="1" type="ORF">JTE90_017766</name>
</gene>
<accession>A0AAV6UL04</accession>
<dbReference type="AlphaFoldDB" id="A0AAV6UL04"/>
<keyword evidence="2" id="KW-1185">Reference proteome</keyword>
<protein>
    <submittedName>
        <fullName evidence="1">Uncharacterized protein</fullName>
    </submittedName>
</protein>
<proteinExistence type="predicted"/>
<dbReference type="Proteomes" id="UP000827092">
    <property type="component" value="Unassembled WGS sequence"/>
</dbReference>